<dbReference type="InterPro" id="IPR012677">
    <property type="entry name" value="Nucleotide-bd_a/b_plait_sf"/>
</dbReference>
<sequence length="215" mass="23861">VNSCSSDDSELEQAGLASFGVLVTIDTSLCFLKGLAYVDFSDDAHLATTLAKNNQILLGKRVSIARSDPKQSRKRDKSGRSTHEHGQKEPASGSGSNSNKTLGHAERVTQMKNLYSSKARIHLQFQRIWSDPLGITRMSLKRRRNRRKPKIKRQVQENVPEKLKGLAYVGFSDDAHIAAALAKNKQILFGKREIVTKEIKSVEKSAGYRALTSLL</sequence>
<dbReference type="InterPro" id="IPR035979">
    <property type="entry name" value="RBD_domain_sf"/>
</dbReference>
<name>A0A7J7LAP5_9MAGN</name>
<keyword evidence="3" id="KW-1185">Reference proteome</keyword>
<protein>
    <recommendedName>
        <fullName evidence="4">RRM domain-containing protein</fullName>
    </recommendedName>
</protein>
<dbReference type="AlphaFoldDB" id="A0A7J7LAP5"/>
<reference evidence="2 3" key="1">
    <citation type="journal article" date="2020" name="IScience">
        <title>Genome Sequencing of the Endangered Kingdonia uniflora (Circaeasteraceae, Ranunculales) Reveals Potential Mechanisms of Evolutionary Specialization.</title>
        <authorList>
            <person name="Sun Y."/>
            <person name="Deng T."/>
            <person name="Zhang A."/>
            <person name="Moore M.J."/>
            <person name="Landis J.B."/>
            <person name="Lin N."/>
            <person name="Zhang H."/>
            <person name="Zhang X."/>
            <person name="Huang J."/>
            <person name="Zhang X."/>
            <person name="Sun H."/>
            <person name="Wang H."/>
        </authorList>
    </citation>
    <scope>NUCLEOTIDE SEQUENCE [LARGE SCALE GENOMIC DNA]</scope>
    <source>
        <strain evidence="2">TB1705</strain>
        <tissue evidence="2">Leaf</tissue>
    </source>
</reference>
<evidence type="ECO:0000313" key="2">
    <source>
        <dbReference type="EMBL" id="KAF6139628.1"/>
    </source>
</evidence>
<feature type="compositionally biased region" description="Basic and acidic residues" evidence="1">
    <location>
        <begin position="78"/>
        <end position="88"/>
    </location>
</feature>
<accession>A0A7J7LAP5</accession>
<dbReference type="GO" id="GO:0003676">
    <property type="term" value="F:nucleic acid binding"/>
    <property type="evidence" value="ECO:0007669"/>
    <property type="project" value="InterPro"/>
</dbReference>
<comment type="caution">
    <text evidence="2">The sequence shown here is derived from an EMBL/GenBank/DDBJ whole genome shotgun (WGS) entry which is preliminary data.</text>
</comment>
<feature type="non-terminal residue" evidence="2">
    <location>
        <position position="1"/>
    </location>
</feature>
<organism evidence="2 3">
    <name type="scientific">Kingdonia uniflora</name>
    <dbReference type="NCBI Taxonomy" id="39325"/>
    <lineage>
        <taxon>Eukaryota</taxon>
        <taxon>Viridiplantae</taxon>
        <taxon>Streptophyta</taxon>
        <taxon>Embryophyta</taxon>
        <taxon>Tracheophyta</taxon>
        <taxon>Spermatophyta</taxon>
        <taxon>Magnoliopsida</taxon>
        <taxon>Ranunculales</taxon>
        <taxon>Circaeasteraceae</taxon>
        <taxon>Kingdonia</taxon>
    </lineage>
</organism>
<evidence type="ECO:0008006" key="4">
    <source>
        <dbReference type="Google" id="ProtNLM"/>
    </source>
</evidence>
<dbReference type="Gene3D" id="3.30.70.330">
    <property type="match status" value="1"/>
</dbReference>
<proteinExistence type="predicted"/>
<gene>
    <name evidence="2" type="ORF">GIB67_033632</name>
</gene>
<dbReference type="SUPFAM" id="SSF54928">
    <property type="entry name" value="RNA-binding domain, RBD"/>
    <property type="match status" value="1"/>
</dbReference>
<evidence type="ECO:0000256" key="1">
    <source>
        <dbReference type="SAM" id="MobiDB-lite"/>
    </source>
</evidence>
<dbReference type="Proteomes" id="UP000541444">
    <property type="component" value="Unassembled WGS sequence"/>
</dbReference>
<feature type="region of interest" description="Disordered" evidence="1">
    <location>
        <begin position="62"/>
        <end position="101"/>
    </location>
</feature>
<dbReference type="EMBL" id="JACGCM010002460">
    <property type="protein sequence ID" value="KAF6139628.1"/>
    <property type="molecule type" value="Genomic_DNA"/>
</dbReference>
<dbReference type="OrthoDB" id="360390at2759"/>
<evidence type="ECO:0000313" key="3">
    <source>
        <dbReference type="Proteomes" id="UP000541444"/>
    </source>
</evidence>